<protein>
    <recommendedName>
        <fullName evidence="8">Tetraspanin</fullName>
    </recommendedName>
</protein>
<dbReference type="EMBL" id="KI397501">
    <property type="protein sequence ID" value="ERM95204.1"/>
    <property type="molecule type" value="Genomic_DNA"/>
</dbReference>
<accession>W1NJ23</accession>
<evidence type="ECO:0000256" key="1">
    <source>
        <dbReference type="ARBA" id="ARBA00004141"/>
    </source>
</evidence>
<proteinExistence type="predicted"/>
<keyword evidence="3 5" id="KW-1133">Transmembrane helix</keyword>
<dbReference type="eggNOG" id="ENOG502QWK6">
    <property type="taxonomic scope" value="Eukaryota"/>
</dbReference>
<keyword evidence="4 5" id="KW-0472">Membrane</keyword>
<dbReference type="AlphaFoldDB" id="W1NJ23"/>
<sequence>MVRSCLQSLLKLVNSIIGMVGIAMILYSLWMLRIWHQNLVHSSSYGIPETHAPWFMYTFLGLGITLCFITCTGYIAVETINGHCLSCYMVFVFLLFLFEAGIIADIFINKDWEEDFPEDPTGKFNEFKNFVRTNFEMCKWVGLVVLVAQALSIFLAMILRAVGPHPRRDYDSDDDYTPARLPLLKNHAPQPQFGVEPHMAPMIDPWSSRSH</sequence>
<reference evidence="7" key="1">
    <citation type="journal article" date="2013" name="Science">
        <title>The Amborella genome and the evolution of flowering plants.</title>
        <authorList>
            <consortium name="Amborella Genome Project"/>
        </authorList>
    </citation>
    <scope>NUCLEOTIDE SEQUENCE [LARGE SCALE GENOMIC DNA]</scope>
</reference>
<feature type="transmembrane region" description="Helical" evidence="5">
    <location>
        <begin position="140"/>
        <end position="159"/>
    </location>
</feature>
<dbReference type="Pfam" id="PF00335">
    <property type="entry name" value="Tetraspanin"/>
    <property type="match status" value="1"/>
</dbReference>
<keyword evidence="7" id="KW-1185">Reference proteome</keyword>
<feature type="transmembrane region" description="Helical" evidence="5">
    <location>
        <begin position="88"/>
        <end position="108"/>
    </location>
</feature>
<dbReference type="Gramene" id="ERM95204">
    <property type="protein sequence ID" value="ERM95204"/>
    <property type="gene ID" value="AMTR_s00009p00266090"/>
</dbReference>
<dbReference type="GO" id="GO:0016020">
    <property type="term" value="C:membrane"/>
    <property type="evidence" value="ECO:0007669"/>
    <property type="project" value="UniProtKB-SubCell"/>
</dbReference>
<evidence type="ECO:0008006" key="8">
    <source>
        <dbReference type="Google" id="ProtNLM"/>
    </source>
</evidence>
<dbReference type="OMA" id="NGCCLYI"/>
<evidence type="ECO:0000313" key="7">
    <source>
        <dbReference type="Proteomes" id="UP000017836"/>
    </source>
</evidence>
<evidence type="ECO:0000256" key="2">
    <source>
        <dbReference type="ARBA" id="ARBA00022692"/>
    </source>
</evidence>
<evidence type="ECO:0000256" key="3">
    <source>
        <dbReference type="ARBA" id="ARBA00022989"/>
    </source>
</evidence>
<dbReference type="STRING" id="13333.W1NJ23"/>
<name>W1NJ23_AMBTC</name>
<organism evidence="6 7">
    <name type="scientific">Amborella trichopoda</name>
    <dbReference type="NCBI Taxonomy" id="13333"/>
    <lineage>
        <taxon>Eukaryota</taxon>
        <taxon>Viridiplantae</taxon>
        <taxon>Streptophyta</taxon>
        <taxon>Embryophyta</taxon>
        <taxon>Tracheophyta</taxon>
        <taxon>Spermatophyta</taxon>
        <taxon>Magnoliopsida</taxon>
        <taxon>Amborellales</taxon>
        <taxon>Amborellaceae</taxon>
        <taxon>Amborella</taxon>
    </lineage>
</organism>
<dbReference type="InterPro" id="IPR018499">
    <property type="entry name" value="Tetraspanin/Peripherin"/>
</dbReference>
<evidence type="ECO:0000256" key="5">
    <source>
        <dbReference type="SAM" id="Phobius"/>
    </source>
</evidence>
<feature type="transmembrane region" description="Helical" evidence="5">
    <location>
        <begin position="12"/>
        <end position="34"/>
    </location>
</feature>
<dbReference type="Proteomes" id="UP000017836">
    <property type="component" value="Unassembled WGS sequence"/>
</dbReference>
<gene>
    <name evidence="6" type="ORF">AMTR_s00009p00266090</name>
</gene>
<feature type="transmembrane region" description="Helical" evidence="5">
    <location>
        <begin position="54"/>
        <end position="76"/>
    </location>
</feature>
<keyword evidence="2 5" id="KW-0812">Transmembrane</keyword>
<dbReference type="HOGENOM" id="CLU_055730_2_0_1"/>
<evidence type="ECO:0000256" key="4">
    <source>
        <dbReference type="ARBA" id="ARBA00023136"/>
    </source>
</evidence>
<evidence type="ECO:0000313" key="6">
    <source>
        <dbReference type="EMBL" id="ERM95204.1"/>
    </source>
</evidence>
<comment type="subcellular location">
    <subcellularLocation>
        <location evidence="1">Membrane</location>
        <topology evidence="1">Multi-pass membrane protein</topology>
    </subcellularLocation>
</comment>